<name>A0AAJ8LG46_9TREE</name>
<dbReference type="AlphaFoldDB" id="A0AAJ8LG46"/>
<dbReference type="RefSeq" id="XP_065823202.1">
    <property type="nucleotide sequence ID" value="XM_065967130.1"/>
</dbReference>
<feature type="compositionally biased region" description="Pro residues" evidence="1">
    <location>
        <begin position="95"/>
        <end position="104"/>
    </location>
</feature>
<dbReference type="InterPro" id="IPR007282">
    <property type="entry name" value="NOT2/3/5_C"/>
</dbReference>
<proteinExistence type="predicted"/>
<reference evidence="3" key="2">
    <citation type="submission" date="2024-01" db="EMBL/GenBank/DDBJ databases">
        <title>Comparative genomics of Cryptococcus and Kwoniella reveals pathogenesis evolution and contrasting modes of karyotype evolution via chromosome fusion or intercentromeric recombination.</title>
        <authorList>
            <person name="Coelho M.A."/>
            <person name="David-Palma M."/>
            <person name="Shea T."/>
            <person name="Bowers K."/>
            <person name="McGinley-Smith S."/>
            <person name="Mohammad A.W."/>
            <person name="Gnirke A."/>
            <person name="Yurkov A.M."/>
            <person name="Nowrousian M."/>
            <person name="Sun S."/>
            <person name="Cuomo C.A."/>
            <person name="Heitman J."/>
        </authorList>
    </citation>
    <scope>NUCLEOTIDE SEQUENCE</scope>
    <source>
        <strain evidence="3">CBS 12478</strain>
    </source>
</reference>
<dbReference type="GO" id="GO:0000289">
    <property type="term" value="P:nuclear-transcribed mRNA poly(A) tail shortening"/>
    <property type="evidence" value="ECO:0007669"/>
    <property type="project" value="UniProtKB-ARBA"/>
</dbReference>
<dbReference type="GeneID" id="43592431"/>
<dbReference type="EMBL" id="CP144054">
    <property type="protein sequence ID" value="WWD17866.1"/>
    <property type="molecule type" value="Genomic_DNA"/>
</dbReference>
<reference evidence="3" key="1">
    <citation type="submission" date="2017-08" db="EMBL/GenBank/DDBJ databases">
        <authorList>
            <person name="Cuomo C."/>
            <person name="Billmyre B."/>
            <person name="Heitman J."/>
        </authorList>
    </citation>
    <scope>NUCLEOTIDE SEQUENCE</scope>
    <source>
        <strain evidence="3">CBS 12478</strain>
    </source>
</reference>
<evidence type="ECO:0000259" key="2">
    <source>
        <dbReference type="Pfam" id="PF04153"/>
    </source>
</evidence>
<sequence length="354" mass="37739">MFYATAGQQATQQPPASRGAMGAFGRSGPPGFGGRGADPNDFPALGSHPQHGSTYAAQAQPSQPSTASNQQQQQQNTHLQQQQQLFLQQQQLGVAPPPPPPPGISGPAGAGSGQANGALGDDFPANPSNPSQLGQPSSPSNNGLPNGSVGTGPGAPSASQSSNATPSTNPPHPQAATNDSTWQRTSPSRPTEPVVRPVQQILSSPVDKWGLKALLYEIQVHMNKTDRGMLIFGEDLGELGVDVNSEEYARGWRYHTELHIWLTSPTLPSIDLSKADVASGQPNWIRGPFMYLDTRTWTKQRTAEDFTIDGNVLEVTRRAEDIVREENVRKEVGNKSPNGAVGLPVQGQQQPYQR</sequence>
<evidence type="ECO:0000256" key="1">
    <source>
        <dbReference type="SAM" id="MobiDB-lite"/>
    </source>
</evidence>
<dbReference type="Gene3D" id="2.30.30.1020">
    <property type="entry name" value="CCR4-NOT complex subunit 2/3/5, C-terminal domain"/>
    <property type="match status" value="2"/>
</dbReference>
<feature type="compositionally biased region" description="Polar residues" evidence="1">
    <location>
        <begin position="175"/>
        <end position="189"/>
    </location>
</feature>
<dbReference type="Proteomes" id="UP000322225">
    <property type="component" value="Chromosome 4"/>
</dbReference>
<feature type="compositionally biased region" description="Low complexity" evidence="1">
    <location>
        <begin position="56"/>
        <end position="94"/>
    </location>
</feature>
<feature type="compositionally biased region" description="Low complexity" evidence="1">
    <location>
        <begin position="134"/>
        <end position="148"/>
    </location>
</feature>
<dbReference type="KEGG" id="ksn:43592431"/>
<evidence type="ECO:0000313" key="4">
    <source>
        <dbReference type="Proteomes" id="UP000322225"/>
    </source>
</evidence>
<dbReference type="InterPro" id="IPR038635">
    <property type="entry name" value="CCR4-NOT_su2/3/5_C_sf"/>
</dbReference>
<evidence type="ECO:0000313" key="3">
    <source>
        <dbReference type="EMBL" id="WWD17866.1"/>
    </source>
</evidence>
<accession>A0AAJ8LG46</accession>
<dbReference type="GO" id="GO:0006355">
    <property type="term" value="P:regulation of DNA-templated transcription"/>
    <property type="evidence" value="ECO:0007669"/>
    <property type="project" value="InterPro"/>
</dbReference>
<feature type="region of interest" description="Disordered" evidence="1">
    <location>
        <begin position="1"/>
        <end position="199"/>
    </location>
</feature>
<keyword evidence="4" id="KW-1185">Reference proteome</keyword>
<feature type="compositionally biased region" description="Low complexity" evidence="1">
    <location>
        <begin position="1"/>
        <end position="16"/>
    </location>
</feature>
<organism evidence="3 4">
    <name type="scientific">Kwoniella shandongensis</name>
    <dbReference type="NCBI Taxonomy" id="1734106"/>
    <lineage>
        <taxon>Eukaryota</taxon>
        <taxon>Fungi</taxon>
        <taxon>Dikarya</taxon>
        <taxon>Basidiomycota</taxon>
        <taxon>Agaricomycotina</taxon>
        <taxon>Tremellomycetes</taxon>
        <taxon>Tremellales</taxon>
        <taxon>Cryptococcaceae</taxon>
        <taxon>Kwoniella</taxon>
    </lineage>
</organism>
<feature type="compositionally biased region" description="Polar residues" evidence="1">
    <location>
        <begin position="157"/>
        <end position="167"/>
    </location>
</feature>
<gene>
    <name evidence="3" type="ORF">CI109_102310</name>
</gene>
<protein>
    <recommendedName>
        <fullName evidence="2">NOT2/NOT3/NOT5 C-terminal domain-containing protein</fullName>
    </recommendedName>
</protein>
<feature type="region of interest" description="Disordered" evidence="1">
    <location>
        <begin position="328"/>
        <end position="354"/>
    </location>
</feature>
<dbReference type="Pfam" id="PF04153">
    <property type="entry name" value="NOT2_3_5_C"/>
    <property type="match status" value="1"/>
</dbReference>
<dbReference type="GO" id="GO:0030015">
    <property type="term" value="C:CCR4-NOT core complex"/>
    <property type="evidence" value="ECO:0007669"/>
    <property type="project" value="UniProtKB-ARBA"/>
</dbReference>
<feature type="domain" description="NOT2/NOT3/NOT5 C-terminal" evidence="2">
    <location>
        <begin position="248"/>
        <end position="311"/>
    </location>
</feature>